<dbReference type="EMBL" id="SCKG01000014">
    <property type="protein sequence ID" value="TDH04308.1"/>
    <property type="molecule type" value="Genomic_DNA"/>
</dbReference>
<accession>A0A484CQT9</accession>
<gene>
    <name evidence="1" type="ORF">EPR50_G00151540</name>
</gene>
<dbReference type="Proteomes" id="UP000295070">
    <property type="component" value="Chromosome 14"/>
</dbReference>
<protein>
    <submittedName>
        <fullName evidence="1">Uncharacterized protein</fullName>
    </submittedName>
</protein>
<reference evidence="1 2" key="1">
    <citation type="submission" date="2019-01" db="EMBL/GenBank/DDBJ databases">
        <title>A chromosome-scale genome assembly of the yellow perch, Perca flavescens.</title>
        <authorList>
            <person name="Feron R."/>
            <person name="Morvezen R."/>
            <person name="Bestin A."/>
            <person name="Haffray P."/>
            <person name="Klopp C."/>
            <person name="Zahm M."/>
            <person name="Cabau C."/>
            <person name="Roques C."/>
            <person name="Donnadieu C."/>
            <person name="Bouchez O."/>
            <person name="Christie M."/>
            <person name="Larson W."/>
            <person name="Guiguen Y."/>
        </authorList>
    </citation>
    <scope>NUCLEOTIDE SEQUENCE [LARGE SCALE GENOMIC DNA]</scope>
    <source>
        <strain evidence="1">YP-PL-M2</strain>
        <tissue evidence="1">Blood</tissue>
    </source>
</reference>
<proteinExistence type="predicted"/>
<keyword evidence="2" id="KW-1185">Reference proteome</keyword>
<evidence type="ECO:0000313" key="2">
    <source>
        <dbReference type="Proteomes" id="UP000295070"/>
    </source>
</evidence>
<name>A0A484CQT9_PERFV</name>
<evidence type="ECO:0000313" key="1">
    <source>
        <dbReference type="EMBL" id="TDH04308.1"/>
    </source>
</evidence>
<dbReference type="AlphaFoldDB" id="A0A484CQT9"/>
<comment type="caution">
    <text evidence="1">The sequence shown here is derived from an EMBL/GenBank/DDBJ whole genome shotgun (WGS) entry which is preliminary data.</text>
</comment>
<organism evidence="1 2">
    <name type="scientific">Perca flavescens</name>
    <name type="common">American yellow perch</name>
    <name type="synonym">Morone flavescens</name>
    <dbReference type="NCBI Taxonomy" id="8167"/>
    <lineage>
        <taxon>Eukaryota</taxon>
        <taxon>Metazoa</taxon>
        <taxon>Chordata</taxon>
        <taxon>Craniata</taxon>
        <taxon>Vertebrata</taxon>
        <taxon>Euteleostomi</taxon>
        <taxon>Actinopterygii</taxon>
        <taxon>Neopterygii</taxon>
        <taxon>Teleostei</taxon>
        <taxon>Neoteleostei</taxon>
        <taxon>Acanthomorphata</taxon>
        <taxon>Eupercaria</taxon>
        <taxon>Perciformes</taxon>
        <taxon>Percoidei</taxon>
        <taxon>Percidae</taxon>
        <taxon>Percinae</taxon>
        <taxon>Perca</taxon>
    </lineage>
</organism>
<sequence>MVEPFLLLNTQRDRCPVYIRGYKTDVLRISPVYVEPCRDDALRRKLHRLPGCVHPEAAVNGGGDCGTIISIKVFSVNGDRLHKGDSCPCAGGSAEK</sequence>